<protein>
    <submittedName>
        <fullName evidence="1">Uncharacterized protein</fullName>
    </submittedName>
</protein>
<organism evidence="1 2">
    <name type="scientific">Hibiscus sabdariffa</name>
    <name type="common">roselle</name>
    <dbReference type="NCBI Taxonomy" id="183260"/>
    <lineage>
        <taxon>Eukaryota</taxon>
        <taxon>Viridiplantae</taxon>
        <taxon>Streptophyta</taxon>
        <taxon>Embryophyta</taxon>
        <taxon>Tracheophyta</taxon>
        <taxon>Spermatophyta</taxon>
        <taxon>Magnoliopsida</taxon>
        <taxon>eudicotyledons</taxon>
        <taxon>Gunneridae</taxon>
        <taxon>Pentapetalae</taxon>
        <taxon>rosids</taxon>
        <taxon>malvids</taxon>
        <taxon>Malvales</taxon>
        <taxon>Malvaceae</taxon>
        <taxon>Malvoideae</taxon>
        <taxon>Hibiscus</taxon>
    </lineage>
</organism>
<keyword evidence="2" id="KW-1185">Reference proteome</keyword>
<dbReference type="EMBL" id="JBBPBN010000086">
    <property type="protein sequence ID" value="KAK8982234.1"/>
    <property type="molecule type" value="Genomic_DNA"/>
</dbReference>
<accession>A0ABR2P1I0</accession>
<dbReference type="Proteomes" id="UP001396334">
    <property type="component" value="Unassembled WGS sequence"/>
</dbReference>
<name>A0ABR2P1I0_9ROSI</name>
<evidence type="ECO:0000313" key="2">
    <source>
        <dbReference type="Proteomes" id="UP001396334"/>
    </source>
</evidence>
<comment type="caution">
    <text evidence="1">The sequence shown here is derived from an EMBL/GenBank/DDBJ whole genome shotgun (WGS) entry which is preliminary data.</text>
</comment>
<gene>
    <name evidence="1" type="ORF">V6N11_037407</name>
</gene>
<evidence type="ECO:0000313" key="1">
    <source>
        <dbReference type="EMBL" id="KAK8982234.1"/>
    </source>
</evidence>
<reference evidence="1 2" key="1">
    <citation type="journal article" date="2024" name="G3 (Bethesda)">
        <title>Genome assembly of Hibiscus sabdariffa L. provides insights into metabolisms of medicinal natural products.</title>
        <authorList>
            <person name="Kim T."/>
        </authorList>
    </citation>
    <scope>NUCLEOTIDE SEQUENCE [LARGE SCALE GENOMIC DNA]</scope>
    <source>
        <strain evidence="1">TK-2024</strain>
        <tissue evidence="1">Old leaves</tissue>
    </source>
</reference>
<sequence length="76" mass="9122">MQKRNSKTFVVVCCHRFFHFTSDKERHYIPLPLVLSFLLQRSLVDIREWPGKVFCLILSLSYRSFINDLLISYQNI</sequence>
<proteinExistence type="predicted"/>